<dbReference type="EMBL" id="HG322949">
    <property type="protein sequence ID" value="CDG85384.1"/>
    <property type="molecule type" value="Genomic_DNA"/>
</dbReference>
<dbReference type="KEGG" id="jag:GJA_4780"/>
<reference evidence="1 2" key="1">
    <citation type="journal article" date="2015" name="Genome Announc.">
        <title>Genome Sequence of Mushroom Soft-Rot Pathogen Janthinobacterium agaricidamnosum.</title>
        <authorList>
            <person name="Graupner K."/>
            <person name="Lackner G."/>
            <person name="Hertweck C."/>
        </authorList>
    </citation>
    <scope>NUCLEOTIDE SEQUENCE [LARGE SCALE GENOMIC DNA]</scope>
    <source>
        <strain evidence="2">NBRC 102515 / DSM 9628</strain>
    </source>
</reference>
<organism evidence="1 2">
    <name type="scientific">Janthinobacterium agaricidamnosum NBRC 102515 = DSM 9628</name>
    <dbReference type="NCBI Taxonomy" id="1349767"/>
    <lineage>
        <taxon>Bacteria</taxon>
        <taxon>Pseudomonadati</taxon>
        <taxon>Pseudomonadota</taxon>
        <taxon>Betaproteobacteria</taxon>
        <taxon>Burkholderiales</taxon>
        <taxon>Oxalobacteraceae</taxon>
        <taxon>Janthinobacterium</taxon>
    </lineage>
</organism>
<proteinExistence type="predicted"/>
<dbReference type="Proteomes" id="UP000027604">
    <property type="component" value="Chromosome I"/>
</dbReference>
<dbReference type="AlphaFoldDB" id="W0V979"/>
<dbReference type="PATRIC" id="fig|1349767.4.peg.1407"/>
<dbReference type="STRING" id="1349767.GJA_4780"/>
<protein>
    <submittedName>
        <fullName evidence="1">Uncharacterized protein</fullName>
    </submittedName>
</protein>
<gene>
    <name evidence="1" type="ORF">GJA_4780</name>
</gene>
<accession>W0V979</accession>
<dbReference type="OrthoDB" id="8704110at2"/>
<name>W0V979_9BURK</name>
<keyword evidence="2" id="KW-1185">Reference proteome</keyword>
<evidence type="ECO:0000313" key="2">
    <source>
        <dbReference type="Proteomes" id="UP000027604"/>
    </source>
</evidence>
<sequence>MAIIKEAYTRKVSGEVFDYELDYTPGTDVAWIARVYRDGDLKGSPHGALTGNVLSGPALLQYLTGYVEGMIERGLDLE</sequence>
<dbReference type="HOGENOM" id="CLU_2617260_0_0_4"/>
<evidence type="ECO:0000313" key="1">
    <source>
        <dbReference type="EMBL" id="CDG85384.1"/>
    </source>
</evidence>
<dbReference type="RefSeq" id="WP_038496713.1">
    <property type="nucleotide sequence ID" value="NZ_BCTH01000065.1"/>
</dbReference>